<feature type="transmembrane region" description="Helical" evidence="9">
    <location>
        <begin position="347"/>
        <end position="367"/>
    </location>
</feature>
<evidence type="ECO:0000313" key="12">
    <source>
        <dbReference type="Ensembl" id="ENSCLMP00005035895.1"/>
    </source>
</evidence>
<dbReference type="InterPro" id="IPR036739">
    <property type="entry name" value="SLC41_membr_dom_sf"/>
</dbReference>
<evidence type="ECO:0000256" key="3">
    <source>
        <dbReference type="ARBA" id="ARBA00022448"/>
    </source>
</evidence>
<feature type="transmembrane region" description="Helical" evidence="9">
    <location>
        <begin position="194"/>
        <end position="224"/>
    </location>
</feature>
<feature type="region of interest" description="Disordered" evidence="10">
    <location>
        <begin position="7"/>
        <end position="67"/>
    </location>
</feature>
<sequence length="433" mass="46588">IRLEALATLTTFLHPTPSTSSPQHSSPPDGQNEKGAPEWSSSQGASSRRRGEREGSVQGEGAAAQEGREEAAGLLDVLVTQDLDTLQAPRETGLPALRLSRPAAEDSRIIASQIMLPYLVSGMGMVAAGIVMDVVQRNEQIQQTYNEMYTMDRRIRLACLCTVLCSEIQETVVGFLAVVAAVGLGGLTRGRVDFIQASVLCASSVTTAYVTALSLGLVMVAVIIGSRKVGINPDNVANLIADSLGDLITLSLLTGVSLFFCTWFLPPVVCGFFLLYIPAWVIIACRSPPVGEVLKSRWQLAISICLQVWGLLGLLALRAKRFCSDLNETSLRGEHTMNSTTSRRCELQIQVLILLVAPGQLLFLYTIHLLQGGRTAMTPTFIICYLSAALGLDPDNFSIHYLTALGDLLGAGFLALSFRLIIIGDTDTFCSAR</sequence>
<reference evidence="12" key="1">
    <citation type="submission" date="2025-08" db="UniProtKB">
        <authorList>
            <consortium name="Ensembl"/>
        </authorList>
    </citation>
    <scope>IDENTIFICATION</scope>
</reference>
<dbReference type="GO" id="GO:0030001">
    <property type="term" value="P:metal ion transport"/>
    <property type="evidence" value="ECO:0007669"/>
    <property type="project" value="UniProtKB-UniRule"/>
</dbReference>
<evidence type="ECO:0000256" key="5">
    <source>
        <dbReference type="ARBA" id="ARBA00022842"/>
    </source>
</evidence>
<dbReference type="SUPFAM" id="SSF161093">
    <property type="entry name" value="MgtE membrane domain-like"/>
    <property type="match status" value="2"/>
</dbReference>
<feature type="transmembrane region" description="Helical" evidence="9">
    <location>
        <begin position="398"/>
        <end position="423"/>
    </location>
</feature>
<dbReference type="Gene3D" id="1.10.357.20">
    <property type="entry name" value="SLC41 divalent cation transporters, integral membrane domain"/>
    <property type="match status" value="2"/>
</dbReference>
<comment type="similarity">
    <text evidence="2 9">Belongs to the SLC41A transporter family.</text>
</comment>
<keyword evidence="7 9" id="KW-0406">Ion transport</keyword>
<comment type="caution">
    <text evidence="9">Lacks conserved residue(s) required for the propagation of feature annotation.</text>
</comment>
<dbReference type="Ensembl" id="ENSCLMT00005037326.1">
    <property type="protein sequence ID" value="ENSCLMP00005035895.1"/>
    <property type="gene ID" value="ENSCLMG00005017137.1"/>
</dbReference>
<dbReference type="GO" id="GO:0008324">
    <property type="term" value="F:monoatomic cation transmembrane transporter activity"/>
    <property type="evidence" value="ECO:0007669"/>
    <property type="project" value="UniProtKB-UniRule"/>
</dbReference>
<evidence type="ECO:0000256" key="8">
    <source>
        <dbReference type="ARBA" id="ARBA00023136"/>
    </source>
</evidence>
<evidence type="ECO:0000256" key="9">
    <source>
        <dbReference type="RuleBase" id="RU369007"/>
    </source>
</evidence>
<name>A0A8C3A4J2_CYCLU</name>
<feature type="transmembrane region" description="Helical" evidence="9">
    <location>
        <begin position="115"/>
        <end position="135"/>
    </location>
</feature>
<feature type="transmembrane region" description="Helical" evidence="9">
    <location>
        <begin position="155"/>
        <end position="182"/>
    </location>
</feature>
<dbReference type="GO" id="GO:0022890">
    <property type="term" value="F:inorganic cation transmembrane transporter activity"/>
    <property type="evidence" value="ECO:0007669"/>
    <property type="project" value="UniProtKB-UniRule"/>
</dbReference>
<keyword evidence="3 9" id="KW-0813">Transport</keyword>
<evidence type="ECO:0000259" key="11">
    <source>
        <dbReference type="Pfam" id="PF01769"/>
    </source>
</evidence>
<proteinExistence type="inferred from homology"/>
<feature type="domain" description="SLC41A/MgtE integral membrane" evidence="11">
    <location>
        <begin position="168"/>
        <end position="255"/>
    </location>
</feature>
<reference evidence="12" key="2">
    <citation type="submission" date="2025-09" db="UniProtKB">
        <authorList>
            <consortium name="Ensembl"/>
        </authorList>
    </citation>
    <scope>IDENTIFICATION</scope>
</reference>
<feature type="transmembrane region" description="Helical" evidence="9">
    <location>
        <begin position="264"/>
        <end position="285"/>
    </location>
</feature>
<keyword evidence="13" id="KW-1185">Reference proteome</keyword>
<keyword evidence="6 9" id="KW-1133">Transmembrane helix</keyword>
<dbReference type="Proteomes" id="UP000694565">
    <property type="component" value="Unplaced"/>
</dbReference>
<evidence type="ECO:0000256" key="10">
    <source>
        <dbReference type="SAM" id="MobiDB-lite"/>
    </source>
</evidence>
<accession>A0A8C3A4J2</accession>
<evidence type="ECO:0000256" key="4">
    <source>
        <dbReference type="ARBA" id="ARBA00022692"/>
    </source>
</evidence>
<feature type="transmembrane region" description="Helical" evidence="9">
    <location>
        <begin position="297"/>
        <end position="317"/>
    </location>
</feature>
<dbReference type="PANTHER" id="PTHR16228">
    <property type="entry name" value="DIVALENT CATION TRANSPORTER SOLUTE CARRIER FAMILY 41"/>
    <property type="match status" value="1"/>
</dbReference>
<dbReference type="AlphaFoldDB" id="A0A8C3A4J2"/>
<feature type="compositionally biased region" description="Low complexity" evidence="10">
    <location>
        <begin position="56"/>
        <end position="65"/>
    </location>
</feature>
<protein>
    <recommendedName>
        <fullName evidence="9">Solute carrier family 41 member</fullName>
    </recommendedName>
</protein>
<keyword evidence="4 9" id="KW-0812">Transmembrane</keyword>
<dbReference type="PANTHER" id="PTHR16228:SF22">
    <property type="entry name" value="SOLUTE CARRIER FAMILY 41 MEMBER 3"/>
    <property type="match status" value="1"/>
</dbReference>
<dbReference type="Pfam" id="PF01769">
    <property type="entry name" value="MgtE"/>
    <property type="match status" value="1"/>
</dbReference>
<comment type="function">
    <text evidence="9">Acts as a magnesium transporter.</text>
</comment>
<dbReference type="InterPro" id="IPR045349">
    <property type="entry name" value="SLC41A1-3"/>
</dbReference>
<dbReference type="GO" id="GO:0005886">
    <property type="term" value="C:plasma membrane"/>
    <property type="evidence" value="ECO:0007669"/>
    <property type="project" value="TreeGrafter"/>
</dbReference>
<dbReference type="GeneTree" id="ENSGT00950000183042"/>
<evidence type="ECO:0000256" key="6">
    <source>
        <dbReference type="ARBA" id="ARBA00022989"/>
    </source>
</evidence>
<comment type="subcellular location">
    <subcellularLocation>
        <location evidence="1 9">Membrane</location>
        <topology evidence="1 9">Multi-pass membrane protein</topology>
    </subcellularLocation>
</comment>
<organism evidence="12 13">
    <name type="scientific">Cyclopterus lumpus</name>
    <name type="common">Lumpsucker</name>
    <dbReference type="NCBI Taxonomy" id="8103"/>
    <lineage>
        <taxon>Eukaryota</taxon>
        <taxon>Metazoa</taxon>
        <taxon>Chordata</taxon>
        <taxon>Craniata</taxon>
        <taxon>Vertebrata</taxon>
        <taxon>Euteleostomi</taxon>
        <taxon>Actinopterygii</taxon>
        <taxon>Neopterygii</taxon>
        <taxon>Teleostei</taxon>
        <taxon>Neoteleostei</taxon>
        <taxon>Acanthomorphata</taxon>
        <taxon>Eupercaria</taxon>
        <taxon>Perciformes</taxon>
        <taxon>Cottioidei</taxon>
        <taxon>Cottales</taxon>
        <taxon>Cyclopteridae</taxon>
        <taxon>Cyclopterus</taxon>
    </lineage>
</organism>
<keyword evidence="8 9" id="KW-0472">Membrane</keyword>
<evidence type="ECO:0000256" key="2">
    <source>
        <dbReference type="ARBA" id="ARBA00009749"/>
    </source>
</evidence>
<feature type="compositionally biased region" description="Low complexity" evidence="10">
    <location>
        <begin position="14"/>
        <end position="28"/>
    </location>
</feature>
<evidence type="ECO:0000313" key="13">
    <source>
        <dbReference type="Proteomes" id="UP000694565"/>
    </source>
</evidence>
<keyword evidence="5 9" id="KW-0460">Magnesium</keyword>
<evidence type="ECO:0000256" key="7">
    <source>
        <dbReference type="ARBA" id="ARBA00023065"/>
    </source>
</evidence>
<evidence type="ECO:0000256" key="1">
    <source>
        <dbReference type="ARBA" id="ARBA00004141"/>
    </source>
</evidence>
<dbReference type="InterPro" id="IPR006667">
    <property type="entry name" value="SLC41_membr_dom"/>
</dbReference>